<comment type="caution">
    <text evidence="4">The sequence shown here is derived from an EMBL/GenBank/DDBJ whole genome shotgun (WGS) entry which is preliminary data.</text>
</comment>
<name>A0A106QCT2_9BURK</name>
<reference evidence="4 5" key="1">
    <citation type="submission" date="2015-11" db="EMBL/GenBank/DDBJ databases">
        <title>Expanding the genomic diversity of Burkholderia species for the development of highly accurate diagnostics.</title>
        <authorList>
            <person name="Sahl J."/>
            <person name="Keim P."/>
            <person name="Wagner D."/>
        </authorList>
    </citation>
    <scope>NUCLEOTIDE SEQUENCE [LARGE SCALE GENOMIC DNA]</scope>
    <source>
        <strain evidence="4 5">MSMB2087WGS</strain>
    </source>
</reference>
<dbReference type="InterPro" id="IPR000352">
    <property type="entry name" value="Pep_chain_release_fac_I"/>
</dbReference>
<keyword evidence="2" id="KW-0488">Methylation</keyword>
<comment type="similarity">
    <text evidence="1">Belongs to the prokaryotic/mitochondrial release factor family.</text>
</comment>
<feature type="domain" description="Prokaryotic-type class I peptide chain release factors" evidence="3">
    <location>
        <begin position="31"/>
        <end position="136"/>
    </location>
</feature>
<dbReference type="GO" id="GO:0003747">
    <property type="term" value="F:translation release factor activity"/>
    <property type="evidence" value="ECO:0007669"/>
    <property type="project" value="InterPro"/>
</dbReference>
<gene>
    <name evidence="4" type="ORF">WL29_20365</name>
</gene>
<evidence type="ECO:0000256" key="2">
    <source>
        <dbReference type="ARBA" id="ARBA00022481"/>
    </source>
</evidence>
<dbReference type="AlphaFoldDB" id="A0A106QCT2"/>
<accession>A0A106QCT2</accession>
<protein>
    <recommendedName>
        <fullName evidence="3">Prokaryotic-type class I peptide chain release factors domain-containing protein</fullName>
    </recommendedName>
</protein>
<dbReference type="EMBL" id="LPHD01000049">
    <property type="protein sequence ID" value="KWA83724.1"/>
    <property type="molecule type" value="Genomic_DNA"/>
</dbReference>
<evidence type="ECO:0000313" key="4">
    <source>
        <dbReference type="EMBL" id="KWA83724.1"/>
    </source>
</evidence>
<dbReference type="Gene3D" id="3.30.160.20">
    <property type="match status" value="1"/>
</dbReference>
<dbReference type="PANTHER" id="PTHR43804:SF7">
    <property type="entry name" value="LD18447P"/>
    <property type="match status" value="1"/>
</dbReference>
<proteinExistence type="inferred from homology"/>
<dbReference type="InterPro" id="IPR045853">
    <property type="entry name" value="Pep_chain_release_fac_I_sf"/>
</dbReference>
<organism evidence="4 5">
    <name type="scientific">Burkholderia ubonensis</name>
    <dbReference type="NCBI Taxonomy" id="101571"/>
    <lineage>
        <taxon>Bacteria</taxon>
        <taxon>Pseudomonadati</taxon>
        <taxon>Pseudomonadota</taxon>
        <taxon>Betaproteobacteria</taxon>
        <taxon>Burkholderiales</taxon>
        <taxon>Burkholderiaceae</taxon>
        <taxon>Burkholderia</taxon>
        <taxon>Burkholderia cepacia complex</taxon>
    </lineage>
</organism>
<evidence type="ECO:0000259" key="3">
    <source>
        <dbReference type="Pfam" id="PF00472"/>
    </source>
</evidence>
<evidence type="ECO:0000256" key="1">
    <source>
        <dbReference type="ARBA" id="ARBA00010835"/>
    </source>
</evidence>
<dbReference type="PANTHER" id="PTHR43804">
    <property type="entry name" value="LD18447P"/>
    <property type="match status" value="1"/>
</dbReference>
<dbReference type="InterPro" id="IPR050057">
    <property type="entry name" value="Prokaryotic/Mito_RF"/>
</dbReference>
<dbReference type="Gene3D" id="3.30.70.1660">
    <property type="match status" value="1"/>
</dbReference>
<dbReference type="SUPFAM" id="SSF75620">
    <property type="entry name" value="Release factor"/>
    <property type="match status" value="1"/>
</dbReference>
<dbReference type="Proteomes" id="UP000060630">
    <property type="component" value="Unassembled WGS sequence"/>
</dbReference>
<evidence type="ECO:0000313" key="5">
    <source>
        <dbReference type="Proteomes" id="UP000060630"/>
    </source>
</evidence>
<sequence>MRVPPTERKGRVHTSTVTVAVFEGHLEPQQQTTIQSNDIHERVTKGTGPGGQNRNKRETAIVLRHIPTGIEVKAEAERTQEGNRRVAMATLAERVREHYAGAAHLAVNQQRKSHVGSGCRGDKVRTYRADGVTDHRSGRRAPLASIAAGKLELLG</sequence>
<dbReference type="Pfam" id="PF00472">
    <property type="entry name" value="RF-1"/>
    <property type="match status" value="1"/>
</dbReference>